<keyword evidence="1" id="KW-0472">Membrane</keyword>
<dbReference type="Proteomes" id="UP000034175">
    <property type="component" value="Unassembled WGS sequence"/>
</dbReference>
<keyword evidence="1" id="KW-1133">Transmembrane helix</keyword>
<reference evidence="2 3" key="1">
    <citation type="journal article" date="2015" name="Nature">
        <title>rRNA introns, odd ribosomes, and small enigmatic genomes across a large radiation of phyla.</title>
        <authorList>
            <person name="Brown C.T."/>
            <person name="Hug L.A."/>
            <person name="Thomas B.C."/>
            <person name="Sharon I."/>
            <person name="Castelle C.J."/>
            <person name="Singh A."/>
            <person name="Wilkins M.J."/>
            <person name="Williams K.H."/>
            <person name="Banfield J.F."/>
        </authorList>
    </citation>
    <scope>NUCLEOTIDE SEQUENCE [LARGE SCALE GENOMIC DNA]</scope>
</reference>
<comment type="caution">
    <text evidence="2">The sequence shown here is derived from an EMBL/GenBank/DDBJ whole genome shotgun (WGS) entry which is preliminary data.</text>
</comment>
<protein>
    <submittedName>
        <fullName evidence="2">Uncharacterized protein</fullName>
    </submittedName>
</protein>
<evidence type="ECO:0000313" key="2">
    <source>
        <dbReference type="EMBL" id="KKU26056.1"/>
    </source>
</evidence>
<dbReference type="EMBL" id="LCMA01000013">
    <property type="protein sequence ID" value="KKU26056.1"/>
    <property type="molecule type" value="Genomic_DNA"/>
</dbReference>
<feature type="transmembrane region" description="Helical" evidence="1">
    <location>
        <begin position="360"/>
        <end position="383"/>
    </location>
</feature>
<gene>
    <name evidence="2" type="ORF">UX39_C0013G0003</name>
</gene>
<evidence type="ECO:0000313" key="3">
    <source>
        <dbReference type="Proteomes" id="UP000034175"/>
    </source>
</evidence>
<proteinExistence type="predicted"/>
<organism evidence="2 3">
    <name type="scientific">Candidatus Magasanikbacteria bacterium GW2011_GWA2_46_17</name>
    <dbReference type="NCBI Taxonomy" id="1619042"/>
    <lineage>
        <taxon>Bacteria</taxon>
        <taxon>Candidatus Magasanikiibacteriota</taxon>
    </lineage>
</organism>
<dbReference type="AlphaFoldDB" id="A0A0G1NZY3"/>
<accession>A0A0G1NZY3</accession>
<feature type="transmembrane region" description="Helical" evidence="1">
    <location>
        <begin position="334"/>
        <end position="354"/>
    </location>
</feature>
<evidence type="ECO:0000256" key="1">
    <source>
        <dbReference type="SAM" id="Phobius"/>
    </source>
</evidence>
<keyword evidence="1" id="KW-0812">Transmembrane</keyword>
<name>A0A0G1NZY3_9BACT</name>
<sequence length="400" mass="45119">MFESFTRPPKESPIGTYRMEVISLPEECDWENYLPMEIRYIFSLHPEYKAKIRAILTQGKAIGVRTVKRTPEVILKAVHTISVHSQKNYIVTWLPKLLRDKHIPIFNEEDKTRAGKHNEDLDEAVRVILKDRLRFKKLVLIDEENIGIKPEEQRLMTELSEIIYPLAIDYSVFRVIADNARERTKIAQTIIKALLIVGPVAHILEKYARGIGKLFAASADDLLGESAELMALRGSGFSWRELAKRSRILIPVFALATWGALSVEGLIQDGRLIWAGVIFGLSAVALSLTTAIQSLFMYRRNLDKLVRDKKVTVDQGWPMTRLALIQDFTNPARLGLLMGASLAPVMGIAGSLLGLMHNGWVLATIGSTESIVAGLTVVFADYINEWRFRKKLRKLFSPKG</sequence>
<feature type="transmembrane region" description="Helical" evidence="1">
    <location>
        <begin position="273"/>
        <end position="298"/>
    </location>
</feature>